<feature type="transmembrane region" description="Helical" evidence="1">
    <location>
        <begin position="18"/>
        <end position="40"/>
    </location>
</feature>
<evidence type="ECO:0000313" key="3">
    <source>
        <dbReference type="Proteomes" id="UP000230069"/>
    </source>
</evidence>
<keyword evidence="3" id="KW-1185">Reference proteome</keyword>
<keyword evidence="1" id="KW-0472">Membrane</keyword>
<dbReference type="Proteomes" id="UP000230069">
    <property type="component" value="Unassembled WGS sequence"/>
</dbReference>
<name>A0A2G5DEF6_AQUCA</name>
<reference evidence="2 3" key="1">
    <citation type="submission" date="2017-09" db="EMBL/GenBank/DDBJ databases">
        <title>WGS assembly of Aquilegia coerulea Goldsmith.</title>
        <authorList>
            <person name="Hodges S."/>
            <person name="Kramer E."/>
            <person name="Nordborg M."/>
            <person name="Tomkins J."/>
            <person name="Borevitz J."/>
            <person name="Derieg N."/>
            <person name="Yan J."/>
            <person name="Mihaltcheva S."/>
            <person name="Hayes R.D."/>
            <person name="Rokhsar D."/>
        </authorList>
    </citation>
    <scope>NUCLEOTIDE SEQUENCE [LARGE SCALE GENOMIC DNA]</scope>
    <source>
        <strain evidence="3">cv. Goldsmith</strain>
    </source>
</reference>
<gene>
    <name evidence="2" type="ORF">AQUCO_02100017v1</name>
</gene>
<protein>
    <submittedName>
        <fullName evidence="2">Uncharacterized protein</fullName>
    </submittedName>
</protein>
<organism evidence="2 3">
    <name type="scientific">Aquilegia coerulea</name>
    <name type="common">Rocky mountain columbine</name>
    <dbReference type="NCBI Taxonomy" id="218851"/>
    <lineage>
        <taxon>Eukaryota</taxon>
        <taxon>Viridiplantae</taxon>
        <taxon>Streptophyta</taxon>
        <taxon>Embryophyta</taxon>
        <taxon>Tracheophyta</taxon>
        <taxon>Spermatophyta</taxon>
        <taxon>Magnoliopsida</taxon>
        <taxon>Ranunculales</taxon>
        <taxon>Ranunculaceae</taxon>
        <taxon>Thalictroideae</taxon>
        <taxon>Aquilegia</taxon>
    </lineage>
</organism>
<evidence type="ECO:0000256" key="1">
    <source>
        <dbReference type="SAM" id="Phobius"/>
    </source>
</evidence>
<sequence>MVDGSKIVFENFRLIRNILFKIIIYDVILYIYALIELLLISPHRLHDIAFEYIHVYFSDISRDLLNAALISIQVHIWSKLYSL</sequence>
<keyword evidence="1" id="KW-1133">Transmembrane helix</keyword>
<dbReference type="InParanoid" id="A0A2G5DEF6"/>
<proteinExistence type="predicted"/>
<evidence type="ECO:0000313" key="2">
    <source>
        <dbReference type="EMBL" id="PIA41891.1"/>
    </source>
</evidence>
<keyword evidence="1" id="KW-0812">Transmembrane</keyword>
<dbReference type="EMBL" id="KZ305038">
    <property type="protein sequence ID" value="PIA41891.1"/>
    <property type="molecule type" value="Genomic_DNA"/>
</dbReference>
<accession>A0A2G5DEF6</accession>
<dbReference type="AlphaFoldDB" id="A0A2G5DEF6"/>